<keyword evidence="5 6" id="KW-0520">NAD</keyword>
<dbReference type="PANTHER" id="PTHR11432">
    <property type="entry name" value="NADH DEHYDROGENASE SUBUNIT 1"/>
    <property type="match status" value="1"/>
</dbReference>
<dbReference type="GO" id="GO:0003954">
    <property type="term" value="F:NADH dehydrogenase activity"/>
    <property type="evidence" value="ECO:0007669"/>
    <property type="project" value="TreeGrafter"/>
</dbReference>
<reference evidence="7" key="1">
    <citation type="journal article" date="2020" name="mSystems">
        <title>Genome- and Community-Level Interaction Insights into Carbon Utilization and Element Cycling Functions of Hydrothermarchaeota in Hydrothermal Sediment.</title>
        <authorList>
            <person name="Zhou Z."/>
            <person name="Liu Y."/>
            <person name="Xu W."/>
            <person name="Pan J."/>
            <person name="Luo Z.H."/>
            <person name="Li M."/>
        </authorList>
    </citation>
    <scope>NUCLEOTIDE SEQUENCE [LARGE SCALE GENOMIC DNA]</scope>
    <source>
        <strain evidence="7">SpSt-1224</strain>
    </source>
</reference>
<comment type="subunit">
    <text evidence="5">NDH-1 is composed of 14 different subunits. Subunits NuoA, H, J, K, L, M, N constitute the membrane sector of the complex.</text>
</comment>
<comment type="catalytic activity">
    <reaction evidence="5">
        <text>a quinone + NADH + 5 H(+)(in) = a quinol + NAD(+) + 4 H(+)(out)</text>
        <dbReference type="Rhea" id="RHEA:57888"/>
        <dbReference type="ChEBI" id="CHEBI:15378"/>
        <dbReference type="ChEBI" id="CHEBI:24646"/>
        <dbReference type="ChEBI" id="CHEBI:57540"/>
        <dbReference type="ChEBI" id="CHEBI:57945"/>
        <dbReference type="ChEBI" id="CHEBI:132124"/>
    </reaction>
</comment>
<evidence type="ECO:0000256" key="4">
    <source>
        <dbReference type="ARBA" id="ARBA00023136"/>
    </source>
</evidence>
<dbReference type="Proteomes" id="UP000885986">
    <property type="component" value="Unassembled WGS sequence"/>
</dbReference>
<dbReference type="PROSITE" id="PS00667">
    <property type="entry name" value="COMPLEX1_ND1_1"/>
    <property type="match status" value="1"/>
</dbReference>
<keyword evidence="7" id="KW-0560">Oxidoreductase</keyword>
<name>A0A7C2XY73_9BACT</name>
<comment type="subcellular location">
    <subcellularLocation>
        <location evidence="5 6">Cell membrane</location>
        <topology evidence="5 6">Multi-pass membrane protein</topology>
    </subcellularLocation>
    <subcellularLocation>
        <location evidence="1">Membrane</location>
        <topology evidence="1">Multi-pass membrane protein</topology>
    </subcellularLocation>
</comment>
<dbReference type="EC" id="7.1.1.-" evidence="5"/>
<comment type="similarity">
    <text evidence="5 6">Belongs to the complex I subunit 1 family.</text>
</comment>
<evidence type="ECO:0000256" key="2">
    <source>
        <dbReference type="ARBA" id="ARBA00022692"/>
    </source>
</evidence>
<feature type="transmembrane region" description="Helical" evidence="5">
    <location>
        <begin position="276"/>
        <end position="295"/>
    </location>
</feature>
<keyword evidence="2 5" id="KW-0812">Transmembrane</keyword>
<dbReference type="GO" id="GO:0009060">
    <property type="term" value="P:aerobic respiration"/>
    <property type="evidence" value="ECO:0007669"/>
    <property type="project" value="TreeGrafter"/>
</dbReference>
<keyword evidence="3 5" id="KW-1133">Transmembrane helix</keyword>
<dbReference type="NCBIfam" id="NF004741">
    <property type="entry name" value="PRK06076.1-2"/>
    <property type="match status" value="1"/>
</dbReference>
<dbReference type="EMBL" id="DSDS01000009">
    <property type="protein sequence ID" value="HET97159.1"/>
    <property type="molecule type" value="Genomic_DNA"/>
</dbReference>
<keyword evidence="5" id="KW-0874">Quinone</keyword>
<dbReference type="HAMAP" id="MF_01350">
    <property type="entry name" value="NDH1_NuoH"/>
    <property type="match status" value="1"/>
</dbReference>
<evidence type="ECO:0000256" key="3">
    <source>
        <dbReference type="ARBA" id="ARBA00022989"/>
    </source>
</evidence>
<evidence type="ECO:0000313" key="7">
    <source>
        <dbReference type="EMBL" id="HET97159.1"/>
    </source>
</evidence>
<proteinExistence type="inferred from homology"/>
<feature type="transmembrane region" description="Helical" evidence="5">
    <location>
        <begin position="81"/>
        <end position="104"/>
    </location>
</feature>
<organism evidence="7">
    <name type="scientific">Desulfurivibrio alkaliphilus</name>
    <dbReference type="NCBI Taxonomy" id="427923"/>
    <lineage>
        <taxon>Bacteria</taxon>
        <taxon>Pseudomonadati</taxon>
        <taxon>Thermodesulfobacteriota</taxon>
        <taxon>Desulfobulbia</taxon>
        <taxon>Desulfobulbales</taxon>
        <taxon>Desulfobulbaceae</taxon>
        <taxon>Desulfurivibrio</taxon>
    </lineage>
</organism>
<evidence type="ECO:0000256" key="1">
    <source>
        <dbReference type="ARBA" id="ARBA00004141"/>
    </source>
</evidence>
<keyword evidence="4 5" id="KW-0472">Membrane</keyword>
<feature type="transmembrane region" description="Helical" evidence="5">
    <location>
        <begin position="12"/>
        <end position="31"/>
    </location>
</feature>
<dbReference type="InterPro" id="IPR018086">
    <property type="entry name" value="NADH_UbQ_OxRdtase_su1_CS"/>
</dbReference>
<dbReference type="AlphaFoldDB" id="A0A7C2XY73"/>
<gene>
    <name evidence="5 7" type="primary">nuoH</name>
    <name evidence="7" type="ORF">ENN98_00345</name>
</gene>
<sequence length="329" mass="36259">MSGYPEIFRVLAYIVGTLAFVGLNAAFLVWLERKVAGHIQRRIGPKEVGPFGIIQSLADGIKLMSKQLVVPERADGLLYRLAPLMTMTTAIMVFVTIPFGPALVARDLNLGMLVIFAFASVNVLALLLAGWGSNNKYSVISATRAVSQNVAYEVPMLITVATMVMIVGTMNLNEIVGQQGNLLQWKIFPWNGSVMLPVAFLIFFICALAETNRAPFDLGEAESELVAGFHTEYGGMGFGLFFLGEYAYVFVGCALTSIFFLGGWQCPLGWAPGVHWLLIKTYLLVFVVMWIRWTFPRTTIYGLLNLSWKVLVPFALVNLIVTAALLKVF</sequence>
<feature type="transmembrane region" description="Helical" evidence="5">
    <location>
        <begin position="190"/>
        <end position="209"/>
    </location>
</feature>
<keyword evidence="5" id="KW-0830">Ubiquinone</keyword>
<comment type="function">
    <text evidence="5">NDH-1 shuttles electrons from NADH, via FMN and iron-sulfur (Fe-S) centers, to quinones in the respiratory chain. The immediate electron acceptor for the enzyme in this species is believed to be ubiquinone. Couples the redox reaction to proton translocation (for every two electrons transferred, four hydrogen ions are translocated across the cytoplasmic membrane), and thus conserves the redox energy in a proton gradient. This subunit may bind ubiquinone.</text>
</comment>
<comment type="caution">
    <text evidence="7">The sequence shown here is derived from an EMBL/GenBank/DDBJ whole genome shotgun (WGS) entry which is preliminary data.</text>
</comment>
<feature type="transmembrane region" description="Helical" evidence="5">
    <location>
        <begin position="246"/>
        <end position="264"/>
    </location>
</feature>
<dbReference type="Pfam" id="PF00146">
    <property type="entry name" value="NADHdh"/>
    <property type="match status" value="1"/>
</dbReference>
<feature type="transmembrane region" description="Helical" evidence="5">
    <location>
        <begin position="150"/>
        <end position="170"/>
    </location>
</feature>
<dbReference type="GO" id="GO:0048038">
    <property type="term" value="F:quinone binding"/>
    <property type="evidence" value="ECO:0007669"/>
    <property type="project" value="UniProtKB-KW"/>
</dbReference>
<evidence type="ECO:0000256" key="6">
    <source>
        <dbReference type="RuleBase" id="RU000471"/>
    </source>
</evidence>
<feature type="transmembrane region" description="Helical" evidence="5">
    <location>
        <begin position="110"/>
        <end position="129"/>
    </location>
</feature>
<dbReference type="PANTHER" id="PTHR11432:SF3">
    <property type="entry name" value="NADH-UBIQUINONE OXIDOREDUCTASE CHAIN 1"/>
    <property type="match status" value="1"/>
</dbReference>
<keyword evidence="5" id="KW-1278">Translocase</keyword>
<feature type="transmembrane region" description="Helical" evidence="5">
    <location>
        <begin position="307"/>
        <end position="326"/>
    </location>
</feature>
<dbReference type="GO" id="GO:0005886">
    <property type="term" value="C:plasma membrane"/>
    <property type="evidence" value="ECO:0007669"/>
    <property type="project" value="UniProtKB-SubCell"/>
</dbReference>
<protein>
    <recommendedName>
        <fullName evidence="5">NADH-quinone oxidoreductase subunit H</fullName>
        <ecNumber evidence="5">7.1.1.-</ecNumber>
    </recommendedName>
    <alternativeName>
        <fullName evidence="5">NADH dehydrogenase I subunit H</fullName>
    </alternativeName>
    <alternativeName>
        <fullName evidence="5">NDH-1 subunit H</fullName>
    </alternativeName>
</protein>
<dbReference type="PROSITE" id="PS00668">
    <property type="entry name" value="COMPLEX1_ND1_2"/>
    <property type="match status" value="1"/>
</dbReference>
<dbReference type="InterPro" id="IPR001694">
    <property type="entry name" value="NADH_UbQ_OxRdtase_su1/FPO"/>
</dbReference>
<evidence type="ECO:0000256" key="5">
    <source>
        <dbReference type="HAMAP-Rule" id="MF_01350"/>
    </source>
</evidence>
<accession>A0A7C2XY73</accession>
<dbReference type="GO" id="GO:0016655">
    <property type="term" value="F:oxidoreductase activity, acting on NAD(P)H, quinone or similar compound as acceptor"/>
    <property type="evidence" value="ECO:0007669"/>
    <property type="project" value="UniProtKB-UniRule"/>
</dbReference>
<keyword evidence="5" id="KW-1003">Cell membrane</keyword>